<dbReference type="Gene3D" id="1.10.1380.10">
    <property type="entry name" value="Neutral endopeptidase , domain2"/>
    <property type="match status" value="1"/>
</dbReference>
<dbReference type="GO" id="GO:0004222">
    <property type="term" value="F:metalloendopeptidase activity"/>
    <property type="evidence" value="ECO:0007669"/>
    <property type="project" value="InterPro"/>
</dbReference>
<evidence type="ECO:0000313" key="11">
    <source>
        <dbReference type="EMBL" id="OJD29097.1"/>
    </source>
</evidence>
<evidence type="ECO:0000256" key="1">
    <source>
        <dbReference type="ARBA" id="ARBA00001947"/>
    </source>
</evidence>
<comment type="cofactor">
    <cofactor evidence="1">
        <name>Zn(2+)</name>
        <dbReference type="ChEBI" id="CHEBI:29105"/>
    </cofactor>
</comment>
<keyword evidence="7" id="KW-0482">Metalloprotease</keyword>
<feature type="transmembrane region" description="Helical" evidence="8">
    <location>
        <begin position="44"/>
        <end position="61"/>
    </location>
</feature>
<dbReference type="PRINTS" id="PR00786">
    <property type="entry name" value="NEPRILYSIN"/>
</dbReference>
<keyword evidence="8" id="KW-1133">Transmembrane helix</keyword>
<dbReference type="GeneID" id="31020222"/>
<dbReference type="PANTHER" id="PTHR11733">
    <property type="entry name" value="ZINC METALLOPROTEASE FAMILY M13 NEPRILYSIN-RELATED"/>
    <property type="match status" value="1"/>
</dbReference>
<evidence type="ECO:0000256" key="3">
    <source>
        <dbReference type="ARBA" id="ARBA00022670"/>
    </source>
</evidence>
<name>A0A1J9QKV4_9PEZI</name>
<dbReference type="Pfam" id="PF05649">
    <property type="entry name" value="Peptidase_M13_N"/>
    <property type="match status" value="1"/>
</dbReference>
<evidence type="ECO:0000256" key="2">
    <source>
        <dbReference type="ARBA" id="ARBA00007357"/>
    </source>
</evidence>
<dbReference type="RefSeq" id="XP_020125357.1">
    <property type="nucleotide sequence ID" value="XM_020279958.1"/>
</dbReference>
<dbReference type="InterPro" id="IPR042089">
    <property type="entry name" value="Peptidase_M13_dom_2"/>
</dbReference>
<evidence type="ECO:0000256" key="8">
    <source>
        <dbReference type="SAM" id="Phobius"/>
    </source>
</evidence>
<keyword evidence="8" id="KW-0472">Membrane</keyword>
<accession>A0A1J9QKV4</accession>
<dbReference type="STRING" id="236234.A0A1J9QKV4"/>
<dbReference type="PANTHER" id="PTHR11733:SF167">
    <property type="entry name" value="FI17812P1-RELATED"/>
    <property type="match status" value="1"/>
</dbReference>
<dbReference type="Gene3D" id="3.40.390.10">
    <property type="entry name" value="Collagenase (Catalytic Domain)"/>
    <property type="match status" value="1"/>
</dbReference>
<sequence>MTSEIELEGFSENQMPDEDIADEKLLAHHQRRSAAATKAHRRRLLGIVPCLVILYLAAWTLCVSRFHHAQHHIATQCQPALNHKHQQLQRRQSPGSCNTQACMDFANVIKENLAPNYTNIDPCTDFAQYVCGGWESKHASVPDDGHLSVLGSLSQEAQATARGIIERGYADYSPFIGATSDANHDNFEKMLTAYNACMNEDAIKKAGVKPMKKLLDKLPAVVQNPLSGHRDLTNALIYLANIGVFPLLTPDVWPDAANPDTVSIRLGPPRLGSLSKKHHNTGSSMVKYLKTMSEMFEILNVAGTLEANSSFIFQIYKLEANIWQAFQGTDPIRYNPKSFGEVEVIIPGISISPARLLFALAPPDATAKMNTVNVPVPEYFSQLETILEDTSSEVLNAFFQWQVIQFWADKLHNDFNAPLRLLKNQLASRPDNYTVERWRHCVNEVASNLPLIESSFWAQSQLPLEDTKFAQRIVDDVQATYMQIFDTSSWMTDQVKTRAKQKIANIKKKFGYPTVSPNVLNPVQVKNRYNFLEISKDKYFENGLNFTAFDIKNGWSQLTMPRDRDEWFDAEPIQFAYYLPLGNEIYVPAIMLQRPLFDRELPDYISYGSFGWIVGHEMTHGAFDGRYDENGADKAWWDNTTRANYNNVTKCFVDQYSKYVPVDGIHINGTLTVDENIADAGGISIAYAAWAKRQAETPNQLLPDLPQQVSSPERLFFVSFATALCSKETDKALTASIKTDEHSAMHFRTIGTLANSRPFKEAFNCTVKEPTCKAF</sequence>
<feature type="domain" description="Peptidase M13 C-terminal" evidence="9">
    <location>
        <begin position="576"/>
        <end position="770"/>
    </location>
</feature>
<dbReference type="InterPro" id="IPR000718">
    <property type="entry name" value="Peptidase_M13"/>
</dbReference>
<dbReference type="PROSITE" id="PS51885">
    <property type="entry name" value="NEPRILYSIN"/>
    <property type="match status" value="1"/>
</dbReference>
<dbReference type="InterPro" id="IPR018497">
    <property type="entry name" value="Peptidase_M13_C"/>
</dbReference>
<dbReference type="InterPro" id="IPR008753">
    <property type="entry name" value="Peptidase_M13_N"/>
</dbReference>
<evidence type="ECO:0000256" key="6">
    <source>
        <dbReference type="ARBA" id="ARBA00022833"/>
    </source>
</evidence>
<dbReference type="AlphaFoldDB" id="A0A1J9QKV4"/>
<dbReference type="Proteomes" id="UP000183809">
    <property type="component" value="Unassembled WGS sequence"/>
</dbReference>
<dbReference type="GO" id="GO:0046872">
    <property type="term" value="F:metal ion binding"/>
    <property type="evidence" value="ECO:0007669"/>
    <property type="project" value="UniProtKB-KW"/>
</dbReference>
<dbReference type="GO" id="GO:0005886">
    <property type="term" value="C:plasma membrane"/>
    <property type="evidence" value="ECO:0007669"/>
    <property type="project" value="TreeGrafter"/>
</dbReference>
<reference evidence="11 12" key="1">
    <citation type="submission" date="2016-10" db="EMBL/GenBank/DDBJ databases">
        <title>Proteomics and genomics reveal pathogen-plant mechanisms compatible with a hemibiotrophic lifestyle of Diplodia corticola.</title>
        <authorList>
            <person name="Fernandes I."/>
            <person name="De Jonge R."/>
            <person name="Van De Peer Y."/>
            <person name="Devreese B."/>
            <person name="Alves A."/>
            <person name="Esteves A.C."/>
        </authorList>
    </citation>
    <scope>NUCLEOTIDE SEQUENCE [LARGE SCALE GENOMIC DNA]</scope>
    <source>
        <strain evidence="11 12">CBS 112549</strain>
    </source>
</reference>
<organism evidence="11 12">
    <name type="scientific">Diplodia corticola</name>
    <dbReference type="NCBI Taxonomy" id="236234"/>
    <lineage>
        <taxon>Eukaryota</taxon>
        <taxon>Fungi</taxon>
        <taxon>Dikarya</taxon>
        <taxon>Ascomycota</taxon>
        <taxon>Pezizomycotina</taxon>
        <taxon>Dothideomycetes</taxon>
        <taxon>Dothideomycetes incertae sedis</taxon>
        <taxon>Botryosphaeriales</taxon>
        <taxon>Botryosphaeriaceae</taxon>
        <taxon>Diplodia</taxon>
    </lineage>
</organism>
<keyword evidence="4" id="KW-0479">Metal-binding</keyword>
<evidence type="ECO:0000256" key="4">
    <source>
        <dbReference type="ARBA" id="ARBA00022723"/>
    </source>
</evidence>
<evidence type="ECO:0000256" key="5">
    <source>
        <dbReference type="ARBA" id="ARBA00022801"/>
    </source>
</evidence>
<evidence type="ECO:0000259" key="10">
    <source>
        <dbReference type="Pfam" id="PF05649"/>
    </source>
</evidence>
<dbReference type="CDD" id="cd08662">
    <property type="entry name" value="M13"/>
    <property type="match status" value="1"/>
</dbReference>
<evidence type="ECO:0000259" key="9">
    <source>
        <dbReference type="Pfam" id="PF01431"/>
    </source>
</evidence>
<dbReference type="SUPFAM" id="SSF55486">
    <property type="entry name" value="Metalloproteases ('zincins'), catalytic domain"/>
    <property type="match status" value="1"/>
</dbReference>
<gene>
    <name evidence="11" type="ORF">BKCO1_9300012</name>
</gene>
<dbReference type="EMBL" id="MNUE01000093">
    <property type="protein sequence ID" value="OJD29097.1"/>
    <property type="molecule type" value="Genomic_DNA"/>
</dbReference>
<keyword evidence="8" id="KW-0812">Transmembrane</keyword>
<dbReference type="GO" id="GO:0016485">
    <property type="term" value="P:protein processing"/>
    <property type="evidence" value="ECO:0007669"/>
    <property type="project" value="TreeGrafter"/>
</dbReference>
<comment type="similarity">
    <text evidence="2">Belongs to the peptidase M13 family.</text>
</comment>
<keyword evidence="12" id="KW-1185">Reference proteome</keyword>
<proteinExistence type="inferred from homology"/>
<keyword evidence="6" id="KW-0862">Zinc</keyword>
<dbReference type="InterPro" id="IPR024079">
    <property type="entry name" value="MetalloPept_cat_dom_sf"/>
</dbReference>
<protein>
    <submittedName>
        <fullName evidence="11">Endothelin-converting enzyme</fullName>
    </submittedName>
</protein>
<keyword evidence="3" id="KW-0645">Protease</keyword>
<comment type="caution">
    <text evidence="11">The sequence shown here is derived from an EMBL/GenBank/DDBJ whole genome shotgun (WGS) entry which is preliminary data.</text>
</comment>
<evidence type="ECO:0000256" key="7">
    <source>
        <dbReference type="ARBA" id="ARBA00023049"/>
    </source>
</evidence>
<keyword evidence="5" id="KW-0378">Hydrolase</keyword>
<dbReference type="Pfam" id="PF01431">
    <property type="entry name" value="Peptidase_M13"/>
    <property type="match status" value="1"/>
</dbReference>
<feature type="domain" description="Peptidase M13 N-terminal" evidence="10">
    <location>
        <begin position="122"/>
        <end position="513"/>
    </location>
</feature>
<evidence type="ECO:0000313" key="12">
    <source>
        <dbReference type="Proteomes" id="UP000183809"/>
    </source>
</evidence>
<dbReference type="OrthoDB" id="6475849at2759"/>